<dbReference type="InterPro" id="IPR000792">
    <property type="entry name" value="Tscrpt_reg_LuxR_C"/>
</dbReference>
<accession>A0A940WM38</accession>
<keyword evidence="2" id="KW-0238">DNA-binding</keyword>
<dbReference type="SUPFAM" id="SSF46894">
    <property type="entry name" value="C-terminal effector domain of the bipartite response regulators"/>
    <property type="match status" value="1"/>
</dbReference>
<evidence type="ECO:0000256" key="3">
    <source>
        <dbReference type="ARBA" id="ARBA00023163"/>
    </source>
</evidence>
<proteinExistence type="predicted"/>
<dbReference type="Proteomes" id="UP000674234">
    <property type="component" value="Unassembled WGS sequence"/>
</dbReference>
<dbReference type="PROSITE" id="PS50043">
    <property type="entry name" value="HTH_LUXR_2"/>
    <property type="match status" value="1"/>
</dbReference>
<dbReference type="AlphaFoldDB" id="A0A940WM38"/>
<dbReference type="InterPro" id="IPR036388">
    <property type="entry name" value="WH-like_DNA-bd_sf"/>
</dbReference>
<feature type="domain" description="HTH luxR-type" evidence="5">
    <location>
        <begin position="37"/>
        <end position="108"/>
    </location>
</feature>
<dbReference type="Pfam" id="PF00196">
    <property type="entry name" value="GerE"/>
    <property type="match status" value="1"/>
</dbReference>
<evidence type="ECO:0000313" key="7">
    <source>
        <dbReference type="Proteomes" id="UP000674234"/>
    </source>
</evidence>
<evidence type="ECO:0000256" key="1">
    <source>
        <dbReference type="ARBA" id="ARBA00023015"/>
    </source>
</evidence>
<dbReference type="GO" id="GO:0003677">
    <property type="term" value="F:DNA binding"/>
    <property type="evidence" value="ECO:0007669"/>
    <property type="project" value="UniProtKB-KW"/>
</dbReference>
<keyword evidence="3" id="KW-0804">Transcription</keyword>
<protein>
    <submittedName>
        <fullName evidence="6">Helix-turn-helix transcriptional regulator</fullName>
    </submittedName>
</protein>
<dbReference type="GO" id="GO:0006355">
    <property type="term" value="P:regulation of DNA-templated transcription"/>
    <property type="evidence" value="ECO:0007669"/>
    <property type="project" value="InterPro"/>
</dbReference>
<evidence type="ECO:0000256" key="4">
    <source>
        <dbReference type="SAM" id="MobiDB-lite"/>
    </source>
</evidence>
<evidence type="ECO:0000256" key="2">
    <source>
        <dbReference type="ARBA" id="ARBA00023125"/>
    </source>
</evidence>
<sequence length="114" mass="12194">MTLVVVGGTWAWTGRLACVLTPEEQPAQDEDVPAPLGATPVPGLTPREAEVLAVLAEGASNAGIAAQLVVSERTVDTHLRAIFVMLDLKPEAGTNRRVQAARIWLDNSTANRRR</sequence>
<dbReference type="CDD" id="cd06170">
    <property type="entry name" value="LuxR_C_like"/>
    <property type="match status" value="1"/>
</dbReference>
<dbReference type="PANTHER" id="PTHR43214">
    <property type="entry name" value="TWO-COMPONENT RESPONSE REGULATOR"/>
    <property type="match status" value="1"/>
</dbReference>
<feature type="region of interest" description="Disordered" evidence="4">
    <location>
        <begin position="24"/>
        <end position="43"/>
    </location>
</feature>
<dbReference type="SMART" id="SM00421">
    <property type="entry name" value="HTH_LUXR"/>
    <property type="match status" value="1"/>
</dbReference>
<evidence type="ECO:0000313" key="6">
    <source>
        <dbReference type="EMBL" id="MBP2708001.1"/>
    </source>
</evidence>
<keyword evidence="1" id="KW-0805">Transcription regulation</keyword>
<evidence type="ECO:0000259" key="5">
    <source>
        <dbReference type="PROSITE" id="PS50043"/>
    </source>
</evidence>
<dbReference type="PANTHER" id="PTHR43214:SF24">
    <property type="entry name" value="TRANSCRIPTIONAL REGULATORY PROTEIN NARL-RELATED"/>
    <property type="match status" value="1"/>
</dbReference>
<gene>
    <name evidence="6" type="ORF">JOL79_29900</name>
</gene>
<keyword evidence="7" id="KW-1185">Reference proteome</keyword>
<dbReference type="PRINTS" id="PR00038">
    <property type="entry name" value="HTHLUXR"/>
</dbReference>
<name>A0A940WM38_9ACTN</name>
<reference evidence="6" key="1">
    <citation type="submission" date="2021-02" db="EMBL/GenBank/DDBJ databases">
        <title>Draft genome sequence of Microbispora sp. RL4-1S isolated from rice leaves in Thailand.</title>
        <authorList>
            <person name="Muangham S."/>
            <person name="Duangmal K."/>
        </authorList>
    </citation>
    <scope>NUCLEOTIDE SEQUENCE</scope>
    <source>
        <strain evidence="6">RL4-1S</strain>
    </source>
</reference>
<comment type="caution">
    <text evidence="6">The sequence shown here is derived from an EMBL/GenBank/DDBJ whole genome shotgun (WGS) entry which is preliminary data.</text>
</comment>
<dbReference type="InterPro" id="IPR039420">
    <property type="entry name" value="WalR-like"/>
</dbReference>
<dbReference type="Gene3D" id="1.10.10.10">
    <property type="entry name" value="Winged helix-like DNA-binding domain superfamily/Winged helix DNA-binding domain"/>
    <property type="match status" value="1"/>
</dbReference>
<dbReference type="EMBL" id="JAFCNB010000025">
    <property type="protein sequence ID" value="MBP2708001.1"/>
    <property type="molecule type" value="Genomic_DNA"/>
</dbReference>
<organism evidence="6 7">
    <name type="scientific">Microbispora oryzae</name>
    <dbReference type="NCBI Taxonomy" id="2806554"/>
    <lineage>
        <taxon>Bacteria</taxon>
        <taxon>Bacillati</taxon>
        <taxon>Actinomycetota</taxon>
        <taxon>Actinomycetes</taxon>
        <taxon>Streptosporangiales</taxon>
        <taxon>Streptosporangiaceae</taxon>
        <taxon>Microbispora</taxon>
    </lineage>
</organism>
<dbReference type="InterPro" id="IPR016032">
    <property type="entry name" value="Sig_transdc_resp-reg_C-effctor"/>
</dbReference>
<dbReference type="RefSeq" id="WP_210159256.1">
    <property type="nucleotide sequence ID" value="NZ_JAFCNB010000025.1"/>
</dbReference>